<dbReference type="InterPro" id="IPR021476">
    <property type="entry name" value="Egh16-like"/>
</dbReference>
<reference evidence="2 3" key="1">
    <citation type="journal article" date="2013" name="J. Biotechnol.">
        <title>Establishment and interpretation of the genome sequence of the phytopathogenic fungus Rhizoctonia solani AG1-IB isolate 7/3/14.</title>
        <authorList>
            <person name="Wibberg D.W."/>
            <person name="Jelonek L.J."/>
            <person name="Rupp O.R."/>
            <person name="Hennig M.H."/>
            <person name="Eikmeyer F.E."/>
            <person name="Goesmann A.G."/>
            <person name="Hartmann A.H."/>
            <person name="Borriss R.B."/>
            <person name="Grosch R.G."/>
            <person name="Puehler A.P."/>
            <person name="Schlueter A.S."/>
        </authorList>
    </citation>
    <scope>NUCLEOTIDE SEQUENCE [LARGE SCALE GENOMIC DNA]</scope>
    <source>
        <strain evidence="3">AG1-IB / isolate 7/3/14</strain>
    </source>
</reference>
<gene>
    <name evidence="2" type="ORF">BN14_05820</name>
</gene>
<protein>
    <submittedName>
        <fullName evidence="2">Uncharacterized protein</fullName>
    </submittedName>
</protein>
<evidence type="ECO:0000313" key="2">
    <source>
        <dbReference type="EMBL" id="CCO31770.1"/>
    </source>
</evidence>
<organism evidence="2 3">
    <name type="scientific">Thanatephorus cucumeris (strain AG1-IB / isolate 7/3/14)</name>
    <name type="common">Lettuce bottom rot fungus</name>
    <name type="synonym">Rhizoctonia solani</name>
    <dbReference type="NCBI Taxonomy" id="1108050"/>
    <lineage>
        <taxon>Eukaryota</taxon>
        <taxon>Fungi</taxon>
        <taxon>Dikarya</taxon>
        <taxon>Basidiomycota</taxon>
        <taxon>Agaricomycotina</taxon>
        <taxon>Agaricomycetes</taxon>
        <taxon>Cantharellales</taxon>
        <taxon>Ceratobasidiaceae</taxon>
        <taxon>Rhizoctonia</taxon>
        <taxon>Rhizoctonia solani AG-1</taxon>
    </lineage>
</organism>
<evidence type="ECO:0000256" key="1">
    <source>
        <dbReference type="SAM" id="SignalP"/>
    </source>
</evidence>
<dbReference type="AlphaFoldDB" id="M5BYU1"/>
<dbReference type="PANTHER" id="PTHR34618">
    <property type="entry name" value="SURFACE PROTEIN MAS1, PUTATIVE-RELATED"/>
    <property type="match status" value="1"/>
</dbReference>
<name>M5BYU1_THACB</name>
<dbReference type="PANTHER" id="PTHR34618:SF1">
    <property type="entry name" value="SECRETED PROTEIN"/>
    <property type="match status" value="1"/>
</dbReference>
<proteinExistence type="predicted"/>
<dbReference type="Proteomes" id="UP000012065">
    <property type="component" value="Unassembled WGS sequence"/>
</dbReference>
<feature type="chain" id="PRO_5004063687" evidence="1">
    <location>
        <begin position="18"/>
        <end position="115"/>
    </location>
</feature>
<dbReference type="Pfam" id="PF11327">
    <property type="entry name" value="Egh16-like"/>
    <property type="match status" value="1"/>
</dbReference>
<dbReference type="EMBL" id="CAOJ01008763">
    <property type="protein sequence ID" value="CCO31770.1"/>
    <property type="molecule type" value="Genomic_DNA"/>
</dbReference>
<accession>M5BYU1</accession>
<comment type="caution">
    <text evidence="2">The sequence shown here is derived from an EMBL/GenBank/DDBJ whole genome shotgun (WGS) entry which is preliminary data.</text>
</comment>
<dbReference type="HOGENOM" id="CLU_169172_0_0_1"/>
<keyword evidence="1" id="KW-0732">Signal</keyword>
<sequence length="115" mass="12282">MYTRILYLSALVSLVAAHGTIVAIKGANGITRRRYGHRPRHSSRWDSRQAFPDTSVIRDREIESGKVGACGRTSQKGAIDMAAEMEAAASNGIPSATASGEIQMTLHQVNQDGAG</sequence>
<feature type="signal peptide" evidence="1">
    <location>
        <begin position="1"/>
        <end position="17"/>
    </location>
</feature>
<evidence type="ECO:0000313" key="3">
    <source>
        <dbReference type="Proteomes" id="UP000012065"/>
    </source>
</evidence>